<feature type="compositionally biased region" description="Low complexity" evidence="1">
    <location>
        <begin position="467"/>
        <end position="505"/>
    </location>
</feature>
<evidence type="ECO:0000256" key="1">
    <source>
        <dbReference type="SAM" id="MobiDB-lite"/>
    </source>
</evidence>
<dbReference type="SUPFAM" id="SSF50969">
    <property type="entry name" value="YVTN repeat-like/Quinoprotein amine dehydrogenase"/>
    <property type="match status" value="1"/>
</dbReference>
<dbReference type="Pfam" id="PF13448">
    <property type="entry name" value="DUF4114"/>
    <property type="match status" value="1"/>
</dbReference>
<dbReference type="SUPFAM" id="SSF101898">
    <property type="entry name" value="NHL repeat"/>
    <property type="match status" value="1"/>
</dbReference>
<accession>A0A1Z4LM01</accession>
<evidence type="ECO:0000259" key="2">
    <source>
        <dbReference type="Pfam" id="PF13448"/>
    </source>
</evidence>
<keyword evidence="4" id="KW-1185">Reference proteome</keyword>
<evidence type="ECO:0000313" key="4">
    <source>
        <dbReference type="Proteomes" id="UP000218418"/>
    </source>
</evidence>
<dbReference type="AlphaFoldDB" id="A0A1Z4LM01"/>
<gene>
    <name evidence="3" type="ORF">NIES267_17390</name>
</gene>
<evidence type="ECO:0000313" key="3">
    <source>
        <dbReference type="EMBL" id="BAY82260.1"/>
    </source>
</evidence>
<dbReference type="EMBL" id="AP018227">
    <property type="protein sequence ID" value="BAY82260.1"/>
    <property type="molecule type" value="Genomic_DNA"/>
</dbReference>
<dbReference type="Proteomes" id="UP000218418">
    <property type="component" value="Chromosome"/>
</dbReference>
<feature type="domain" description="DUF4114" evidence="2">
    <location>
        <begin position="597"/>
        <end position="672"/>
    </location>
</feature>
<organism evidence="3 4">
    <name type="scientific">Calothrix parasitica NIES-267</name>
    <dbReference type="NCBI Taxonomy" id="1973488"/>
    <lineage>
        <taxon>Bacteria</taxon>
        <taxon>Bacillati</taxon>
        <taxon>Cyanobacteriota</taxon>
        <taxon>Cyanophyceae</taxon>
        <taxon>Nostocales</taxon>
        <taxon>Calotrichaceae</taxon>
        <taxon>Calothrix</taxon>
    </lineage>
</organism>
<dbReference type="Gene3D" id="2.130.10.10">
    <property type="entry name" value="YVTN repeat-like/Quinoprotein amine dehydrogenase"/>
    <property type="match status" value="1"/>
</dbReference>
<dbReference type="InterPro" id="IPR025193">
    <property type="entry name" value="DUF4114"/>
</dbReference>
<dbReference type="OrthoDB" id="510492at2"/>
<dbReference type="InterPro" id="IPR015943">
    <property type="entry name" value="WD40/YVTN_repeat-like_dom_sf"/>
</dbReference>
<dbReference type="InterPro" id="IPR011044">
    <property type="entry name" value="Quino_amine_DH_bsu"/>
</dbReference>
<reference evidence="3 4" key="1">
    <citation type="submission" date="2017-06" db="EMBL/GenBank/DDBJ databases">
        <title>Genome sequencing of cyanobaciteial culture collection at National Institute for Environmental Studies (NIES).</title>
        <authorList>
            <person name="Hirose Y."/>
            <person name="Shimura Y."/>
            <person name="Fujisawa T."/>
            <person name="Nakamura Y."/>
            <person name="Kawachi M."/>
        </authorList>
    </citation>
    <scope>NUCLEOTIDE SEQUENCE [LARGE SCALE GENOMIC DNA]</scope>
    <source>
        <strain evidence="3 4">NIES-267</strain>
    </source>
</reference>
<sequence>MDTTLQKSVQNNAIPQSPTNNLDVSAATYLGGAEDDFTNAVGISADGKFVVVGGSLINANLGVTETELLGGGDGTVIRYDSETNQVVSSTRLPGKIVDLEVSKNGDIAVAYEGGIAVLNSDATQVKWSQSLSDVFRIAISDSGKVAAIEDTNADKAYLFDSNGQELQQWTTSSDSNHFYDIAVTDQEGGMVIATGYKQKTSDLQVAFTQAWSHTGQNLWKNYDFSATDIQSENVMADTRGVRVAIGRDGKLYASYKINGGTGSSILASDPNDLSEKLGNDRKIETDNYNRPTNVGSISMVWYGRYDPKTGELIKGQSLLSRLNSGKGNSVEVESITATEDGTVILAGSTGARIANRDSQTIEGETVSEYTGFEGYIAIVSPDLEQRISWTPITDGKGAVAASRNGKTAVVTTTDFAGEQITHNAVQNTAGGKNDGYLLVIGGNDAPPGTEPPTDVDNPIQPGGTGSENPTQPGGTGGNNPTQPNGTGGNNPTQPGGTGGENPTQPAGLIDLTNIDLNGDNQVDKKVNINFLDVKSDAAFNNSVGYYAISNINGAIKDALTGELINPEDEGYAKAALQQRVENLQIRRNNKTPASELNSGVMLVPFLVANGTAEEWIEQNSDNQEGNLPIAYFSFLNANPDNKQHIRQVGNELQFEDLFNGGDNDFNDFVVKTNIDSAV</sequence>
<protein>
    <recommendedName>
        <fullName evidence="2">DUF4114 domain-containing protein</fullName>
    </recommendedName>
</protein>
<feature type="region of interest" description="Disordered" evidence="1">
    <location>
        <begin position="426"/>
        <end position="508"/>
    </location>
</feature>
<proteinExistence type="predicted"/>
<name>A0A1Z4LM01_9CYAN</name>